<proteinExistence type="predicted"/>
<accession>A0A059F1T6</accession>
<sequence>MNNEEIAALKEKLFLCGLYGTKIETFTESELQILITQSWVEIVSVEQIELLKRSFTQVSLLDHRRDFIASQENNFILEYFRGMIIRMNTIEWKNHLSVDFKFVNYKFYLILDLLLKRKEACEILELRKTFDINPKMMFYMIKKLSEVDLVEKIGDEFIKIKRGGKKKEKALEENHGQNIQFLMNFPYEGWIRKIIYESKNGVSSNELSKIAGIPIKMALKMLKKFEAKNASTVKSVETFEGKIRRHKFYKISKFLEIKKEKDPKNKIILGEERGEVLKELVEKYKIIPIDKIHLNLIKEKLGVSYNLDKRTILNIANKLGYQIIKKKSRTSYYSIATQDYVETEVIKEKSEEFTAFQKQIYKYFVLKSSSHANNEIETRKEERNKLVYDFITEFLNKNGLKSVNFDMDLIGSLTLENYFKLFNVNKKLRNDVKKFLRLKNLPPKERNKLAKNRIIFEKKSENKNDNGIGEEIDSEEIGGELEENKYTLDNIILKDTLCFEDQELRNQFIERYKIDKHKIILKEIIESNIFKVTEGEIDVLEPTSVNFDIFNSSTESFKLSTKEKKEFYQNVKNFNQDNFYNECFSFIYLNYDTKKYEYFKLRLDRFKKNNPCIYKIETFIPQEFKEQHKNMFKFIKKRVINNSQLSLSDLLKEGYFYTDIDYALSLLTSDRFIAGYKSIYNLEMIHLNDHVKRRISLDLKDFNFNLQKEYRKNDYYSFFFNFIYFLFVTHGSYQKESLLKDCDFFDEEELLEFLYCYSDFFRIEFFENSYVVELI</sequence>
<evidence type="ECO:0000313" key="1">
    <source>
        <dbReference type="EMBL" id="KCZ81130.1"/>
    </source>
</evidence>
<dbReference type="HOGENOM" id="CLU_312889_0_0_1"/>
<dbReference type="Proteomes" id="UP000030655">
    <property type="component" value="Unassembled WGS sequence"/>
</dbReference>
<reference evidence="1 2" key="2">
    <citation type="submission" date="2014-03" db="EMBL/GenBank/DDBJ databases">
        <title>The Genome Sequence of Anncaliia algerae insect isolate PRA339.</title>
        <authorList>
            <consortium name="The Broad Institute Genome Sequencing Platform"/>
            <consortium name="The Broad Institute Genome Sequencing Center for Infectious Disease"/>
            <person name="Cuomo C."/>
            <person name="Becnel J."/>
            <person name="Sanscrainte N."/>
            <person name="Walker B."/>
            <person name="Young S.K."/>
            <person name="Zeng Q."/>
            <person name="Gargeya S."/>
            <person name="Fitzgerald M."/>
            <person name="Haas B."/>
            <person name="Abouelleil A."/>
            <person name="Alvarado L."/>
            <person name="Arachchi H.M."/>
            <person name="Berlin A.M."/>
            <person name="Chapman S.B."/>
            <person name="Dewar J."/>
            <person name="Goldberg J."/>
            <person name="Griggs A."/>
            <person name="Gujja S."/>
            <person name="Hansen M."/>
            <person name="Howarth C."/>
            <person name="Imamovic A."/>
            <person name="Larimer J."/>
            <person name="McCowan C."/>
            <person name="Murphy C."/>
            <person name="Neiman D."/>
            <person name="Pearson M."/>
            <person name="Priest M."/>
            <person name="Roberts A."/>
            <person name="Saif S."/>
            <person name="Shea T."/>
            <person name="Sisk P."/>
            <person name="Sykes S."/>
            <person name="Wortman J."/>
            <person name="Nusbaum C."/>
            <person name="Birren B."/>
        </authorList>
    </citation>
    <scope>NUCLEOTIDE SEQUENCE [LARGE SCALE GENOMIC DNA]</scope>
    <source>
        <strain evidence="1 2">PRA339</strain>
    </source>
</reference>
<gene>
    <name evidence="1" type="ORF">H312_01422</name>
</gene>
<keyword evidence="2" id="KW-1185">Reference proteome</keyword>
<name>A0A059F1T6_9MICR</name>
<dbReference type="EMBL" id="KK365149">
    <property type="protein sequence ID" value="KCZ81130.1"/>
    <property type="molecule type" value="Genomic_DNA"/>
</dbReference>
<dbReference type="AlphaFoldDB" id="A0A059F1T6"/>
<protein>
    <submittedName>
        <fullName evidence="1">Uncharacterized protein</fullName>
    </submittedName>
</protein>
<reference evidence="2" key="1">
    <citation type="submission" date="2013-02" db="EMBL/GenBank/DDBJ databases">
        <authorList>
            <consortium name="The Broad Institute Genome Sequencing Platform"/>
            <person name="Cuomo C."/>
            <person name="Becnel J."/>
            <person name="Sanscrainte N."/>
            <person name="Walker B."/>
            <person name="Young S.K."/>
            <person name="Zeng Q."/>
            <person name="Gargeya S."/>
            <person name="Fitzgerald M."/>
            <person name="Haas B."/>
            <person name="Abouelleil A."/>
            <person name="Alvarado L."/>
            <person name="Arachchi H.M."/>
            <person name="Berlin A.M."/>
            <person name="Chapman S.B."/>
            <person name="Dewar J."/>
            <person name="Goldberg J."/>
            <person name="Griggs A."/>
            <person name="Gujja S."/>
            <person name="Hansen M."/>
            <person name="Howarth C."/>
            <person name="Imamovic A."/>
            <person name="Larimer J."/>
            <person name="McCowan C."/>
            <person name="Murphy C."/>
            <person name="Neiman D."/>
            <person name="Pearson M."/>
            <person name="Priest M."/>
            <person name="Roberts A."/>
            <person name="Saif S."/>
            <person name="Shea T."/>
            <person name="Sisk P."/>
            <person name="Sykes S."/>
            <person name="Wortman J."/>
            <person name="Nusbaum C."/>
            <person name="Birren B."/>
        </authorList>
    </citation>
    <scope>NUCLEOTIDE SEQUENCE [LARGE SCALE GENOMIC DNA]</scope>
    <source>
        <strain evidence="2">PRA339</strain>
    </source>
</reference>
<dbReference type="OrthoDB" id="2195868at2759"/>
<organism evidence="1 2">
    <name type="scientific">Anncaliia algerae PRA339</name>
    <dbReference type="NCBI Taxonomy" id="1288291"/>
    <lineage>
        <taxon>Eukaryota</taxon>
        <taxon>Fungi</taxon>
        <taxon>Fungi incertae sedis</taxon>
        <taxon>Microsporidia</taxon>
        <taxon>Tubulinosematoidea</taxon>
        <taxon>Tubulinosematidae</taxon>
        <taxon>Anncaliia</taxon>
    </lineage>
</organism>
<dbReference type="InterPro" id="IPR031541">
    <property type="entry name" value="HTH_micro"/>
</dbReference>
<evidence type="ECO:0000313" key="2">
    <source>
        <dbReference type="Proteomes" id="UP000030655"/>
    </source>
</evidence>
<dbReference type="Pfam" id="PF17007">
    <property type="entry name" value="HTH_micro"/>
    <property type="match status" value="1"/>
</dbReference>
<dbReference type="VEuPathDB" id="MicrosporidiaDB:H312_01422"/>